<evidence type="ECO:0000256" key="1">
    <source>
        <dbReference type="SAM" id="MobiDB-lite"/>
    </source>
</evidence>
<sequence length="81" mass="9043">MHVERAQSGAADARLRREQVQQRDRVEAAAEADQDPSHAVFDAWHCEESGGQGVAHAAMVPRRRDAVIRRRARGSRGRSLE</sequence>
<gene>
    <name evidence="2" type="ORF">GCM10022229_23850</name>
</gene>
<comment type="caution">
    <text evidence="2">The sequence shown here is derived from an EMBL/GenBank/DDBJ whole genome shotgun (WGS) entry which is preliminary data.</text>
</comment>
<proteinExistence type="predicted"/>
<protein>
    <submittedName>
        <fullName evidence="2">Uncharacterized protein</fullName>
    </submittedName>
</protein>
<evidence type="ECO:0000313" key="3">
    <source>
        <dbReference type="Proteomes" id="UP001501727"/>
    </source>
</evidence>
<feature type="region of interest" description="Disordered" evidence="1">
    <location>
        <begin position="1"/>
        <end position="38"/>
    </location>
</feature>
<evidence type="ECO:0000313" key="2">
    <source>
        <dbReference type="EMBL" id="GAA3929422.1"/>
    </source>
</evidence>
<keyword evidence="3" id="KW-1185">Reference proteome</keyword>
<name>A0ABP7MSK8_9GAMM</name>
<organism evidence="2 3">
    <name type="scientific">Luteimonas lutimaris</name>
    <dbReference type="NCBI Taxonomy" id="698645"/>
    <lineage>
        <taxon>Bacteria</taxon>
        <taxon>Pseudomonadati</taxon>
        <taxon>Pseudomonadota</taxon>
        <taxon>Gammaproteobacteria</taxon>
        <taxon>Lysobacterales</taxon>
        <taxon>Lysobacteraceae</taxon>
        <taxon>Luteimonas</taxon>
    </lineage>
</organism>
<feature type="compositionally biased region" description="Basic and acidic residues" evidence="1">
    <location>
        <begin position="13"/>
        <end position="28"/>
    </location>
</feature>
<dbReference type="EMBL" id="BAAAZU010000024">
    <property type="protein sequence ID" value="GAA3929422.1"/>
    <property type="molecule type" value="Genomic_DNA"/>
</dbReference>
<dbReference type="Proteomes" id="UP001501727">
    <property type="component" value="Unassembled WGS sequence"/>
</dbReference>
<reference evidence="3" key="1">
    <citation type="journal article" date="2019" name="Int. J. Syst. Evol. Microbiol.">
        <title>The Global Catalogue of Microorganisms (GCM) 10K type strain sequencing project: providing services to taxonomists for standard genome sequencing and annotation.</title>
        <authorList>
            <consortium name="The Broad Institute Genomics Platform"/>
            <consortium name="The Broad Institute Genome Sequencing Center for Infectious Disease"/>
            <person name="Wu L."/>
            <person name="Ma J."/>
        </authorList>
    </citation>
    <scope>NUCLEOTIDE SEQUENCE [LARGE SCALE GENOMIC DNA]</scope>
    <source>
        <strain evidence="3">JCM 16916</strain>
    </source>
</reference>
<accession>A0ABP7MSK8</accession>